<dbReference type="OrthoDB" id="3373764at2"/>
<comment type="caution">
    <text evidence="5">The sequence shown here is derived from an EMBL/GenBank/DDBJ whole genome shotgun (WGS) entry which is preliminary data.</text>
</comment>
<keyword evidence="2" id="KW-0645">Protease</keyword>
<gene>
    <name evidence="5" type="ORF">BFC17_18540</name>
</gene>
<keyword evidence="4" id="KW-0720">Serine protease</keyword>
<dbReference type="InterPro" id="IPR005320">
    <property type="entry name" value="Peptidase_S51"/>
</dbReference>
<reference evidence="5 6" key="1">
    <citation type="submission" date="2016-09" db="EMBL/GenBank/DDBJ databases">
        <title>Alteromonas lipolytica, a new species isolated from sea water.</title>
        <authorList>
            <person name="Wu Y.-H."/>
            <person name="Cheng H."/>
            <person name="Xu X.-W."/>
        </authorList>
    </citation>
    <scope>NUCLEOTIDE SEQUENCE [LARGE SCALE GENOMIC DNA]</scope>
    <source>
        <strain evidence="5 6">JW12</strain>
    </source>
</reference>
<evidence type="ECO:0000313" key="5">
    <source>
        <dbReference type="EMBL" id="OFI34377.1"/>
    </source>
</evidence>
<name>A0A1E8FEK4_9ALTE</name>
<proteinExistence type="inferred from homology"/>
<dbReference type="InterPro" id="IPR029062">
    <property type="entry name" value="Class_I_gatase-like"/>
</dbReference>
<dbReference type="RefSeq" id="WP_070176493.1">
    <property type="nucleotide sequence ID" value="NZ_BMJR01000009.1"/>
</dbReference>
<comment type="similarity">
    <text evidence="1">Belongs to the peptidase S51 family.</text>
</comment>
<dbReference type="Gene3D" id="3.40.50.880">
    <property type="match status" value="1"/>
</dbReference>
<dbReference type="Proteomes" id="UP000176037">
    <property type="component" value="Unassembled WGS sequence"/>
</dbReference>
<dbReference type="GO" id="GO:0006508">
    <property type="term" value="P:proteolysis"/>
    <property type="evidence" value="ECO:0007669"/>
    <property type="project" value="UniProtKB-KW"/>
</dbReference>
<dbReference type="PANTHER" id="PTHR20842:SF0">
    <property type="entry name" value="ALPHA-ASPARTYL DIPEPTIDASE"/>
    <property type="match status" value="1"/>
</dbReference>
<dbReference type="STRING" id="1856405.BFC17_18540"/>
<evidence type="ECO:0000256" key="1">
    <source>
        <dbReference type="ARBA" id="ARBA00006534"/>
    </source>
</evidence>
<organism evidence="5 6">
    <name type="scientific">Alteromonas lipolytica</name>
    <dbReference type="NCBI Taxonomy" id="1856405"/>
    <lineage>
        <taxon>Bacteria</taxon>
        <taxon>Pseudomonadati</taxon>
        <taxon>Pseudomonadota</taxon>
        <taxon>Gammaproteobacteria</taxon>
        <taxon>Alteromonadales</taxon>
        <taxon>Alteromonadaceae</taxon>
        <taxon>Alteromonas/Salinimonas group</taxon>
        <taxon>Alteromonas</taxon>
    </lineage>
</organism>
<evidence type="ECO:0000313" key="6">
    <source>
        <dbReference type="Proteomes" id="UP000176037"/>
    </source>
</evidence>
<dbReference type="AlphaFoldDB" id="A0A1E8FEK4"/>
<protein>
    <submittedName>
        <fullName evidence="5">Dipeptidase E</fullName>
    </submittedName>
</protein>
<evidence type="ECO:0000256" key="2">
    <source>
        <dbReference type="ARBA" id="ARBA00022670"/>
    </source>
</evidence>
<dbReference type="GO" id="GO:0008236">
    <property type="term" value="F:serine-type peptidase activity"/>
    <property type="evidence" value="ECO:0007669"/>
    <property type="project" value="UniProtKB-KW"/>
</dbReference>
<evidence type="ECO:0000256" key="4">
    <source>
        <dbReference type="ARBA" id="ARBA00022825"/>
    </source>
</evidence>
<sequence>MPTESNHHVLMLSSSRMGDEDYLEHAREMIFTHLDTEQTVLFIPYAGVTLNWDDYLDKVQQALPELTLTSIHQCDDPVAAVKEAKAIMVGGGNTFNLLYQLYQQQIIEPLQQLVSKGTPYIGWSAGSNICGNSIRTTNDMPIIEPPSFTALNFLSCQLNPHYTDYQPPNHNGETRDDRLFEFTRLNPDTPVLAIREGTALQYTAGRLTLLGELEGFCFEGDEKTPIAPGQDLTRYI</sequence>
<evidence type="ECO:0000256" key="3">
    <source>
        <dbReference type="ARBA" id="ARBA00022801"/>
    </source>
</evidence>
<dbReference type="CDD" id="cd03146">
    <property type="entry name" value="GAT1_Peptidase_E"/>
    <property type="match status" value="1"/>
</dbReference>
<accession>A0A1E8FEK4</accession>
<dbReference type="PANTHER" id="PTHR20842">
    <property type="entry name" value="PROTEASE S51 ALPHA-ASPARTYL DIPEPTIDASE"/>
    <property type="match status" value="1"/>
</dbReference>
<keyword evidence="6" id="KW-1185">Reference proteome</keyword>
<keyword evidence="3" id="KW-0378">Hydrolase</keyword>
<dbReference type="EMBL" id="MJIC01000013">
    <property type="protein sequence ID" value="OFI34377.1"/>
    <property type="molecule type" value="Genomic_DNA"/>
</dbReference>
<dbReference type="SUPFAM" id="SSF52317">
    <property type="entry name" value="Class I glutamine amidotransferase-like"/>
    <property type="match status" value="1"/>
</dbReference>
<dbReference type="Pfam" id="PF03575">
    <property type="entry name" value="Peptidase_S51"/>
    <property type="match status" value="1"/>
</dbReference>
<dbReference type="NCBIfam" id="NF003642">
    <property type="entry name" value="PRK05282.1"/>
    <property type="match status" value="1"/>
</dbReference>